<organism evidence="1 2">
    <name type="scientific">Dibothriocephalus latus</name>
    <name type="common">Fish tapeworm</name>
    <name type="synonym">Diphyllobothrium latum</name>
    <dbReference type="NCBI Taxonomy" id="60516"/>
    <lineage>
        <taxon>Eukaryota</taxon>
        <taxon>Metazoa</taxon>
        <taxon>Spiralia</taxon>
        <taxon>Lophotrochozoa</taxon>
        <taxon>Platyhelminthes</taxon>
        <taxon>Cestoda</taxon>
        <taxon>Eucestoda</taxon>
        <taxon>Diphyllobothriidea</taxon>
        <taxon>Diphyllobothriidae</taxon>
        <taxon>Dibothriocephalus</taxon>
    </lineage>
</organism>
<reference evidence="1 2" key="1">
    <citation type="submission" date="2018-11" db="EMBL/GenBank/DDBJ databases">
        <authorList>
            <consortium name="Pathogen Informatics"/>
        </authorList>
    </citation>
    <scope>NUCLEOTIDE SEQUENCE [LARGE SCALE GENOMIC DNA]</scope>
</reference>
<dbReference type="Proteomes" id="UP000281553">
    <property type="component" value="Unassembled WGS sequence"/>
</dbReference>
<protein>
    <submittedName>
        <fullName evidence="1">Uncharacterized protein</fullName>
    </submittedName>
</protein>
<name>A0A3P6QCE1_DIBLA</name>
<dbReference type="AlphaFoldDB" id="A0A3P6QCE1"/>
<evidence type="ECO:0000313" key="2">
    <source>
        <dbReference type="Proteomes" id="UP000281553"/>
    </source>
</evidence>
<gene>
    <name evidence="1" type="ORF">DILT_LOCUS47</name>
</gene>
<proteinExistence type="predicted"/>
<evidence type="ECO:0000313" key="1">
    <source>
        <dbReference type="EMBL" id="VDK29701.1"/>
    </source>
</evidence>
<dbReference type="EMBL" id="UYRU01000193">
    <property type="protein sequence ID" value="VDK29701.1"/>
    <property type="molecule type" value="Genomic_DNA"/>
</dbReference>
<keyword evidence="2" id="KW-1185">Reference proteome</keyword>
<accession>A0A3P6QCE1</accession>
<sequence length="417" mass="47335">MNTQQSLTIVTFCLEARFQVPPAAGSRLGVWTNELIIFMLMIIKERIGLQKESCSRTEILGRLKYLSIKLHGNQFYNLIDPTGINISTREDFPAKEDSGGLANVLERCVDMMKKKRASPDQKLRWSSFNMNLKKIADAVRGIWDLEEGEVALLENILNHAYLLEFISSGECRGAELDAFIVKSLTKSENYKMIRQISGKGSTLCGCVLDVNDGFIAENSAKADHWREHYVHLLNFDEQPMIPSFSSAAEFHPSPAYAVSYNLPSQNEVAPATQRPCNSKASGEDGIPTEICESCPDILVSWLHEVIKQARRDEVVPNDSELFEGVNANEIWKFRLRMALQLNRTDFLSENMFAGVDWRMVPDKFVEISLLEDKRDFLQLLLDAGFPLHRYITLELIEKLYQADFENNVCFASKCFAL</sequence>